<dbReference type="Proteomes" id="UP000183569">
    <property type="component" value="Unassembled WGS sequence"/>
</dbReference>
<evidence type="ECO:0000313" key="3">
    <source>
        <dbReference type="Proteomes" id="UP000183569"/>
    </source>
</evidence>
<gene>
    <name evidence="2" type="ORF">SAMN02927897_00719</name>
</gene>
<sequence length="72" mass="7736">MKSAKSSPAKFCKFIGLQSASLVEGVSTCICSFAAFGSLFVLDGWFKLAGFIGFFILAYLIAWLMDVLKGDA</sequence>
<dbReference type="RefSeq" id="WP_017456127.1">
    <property type="nucleotide sequence ID" value="NZ_FMUI01000002.1"/>
</dbReference>
<evidence type="ECO:0000256" key="1">
    <source>
        <dbReference type="SAM" id="Phobius"/>
    </source>
</evidence>
<protein>
    <submittedName>
        <fullName evidence="2">Uncharacterized protein</fullName>
    </submittedName>
</protein>
<dbReference type="GeneID" id="23843875"/>
<proteinExistence type="predicted"/>
<feature type="transmembrane region" description="Helical" evidence="1">
    <location>
        <begin position="48"/>
        <end position="68"/>
    </location>
</feature>
<evidence type="ECO:0000313" key="2">
    <source>
        <dbReference type="EMBL" id="SCX39927.1"/>
    </source>
</evidence>
<keyword evidence="1" id="KW-1133">Transmembrane helix</keyword>
<dbReference type="AlphaFoldDB" id="A0A1G4XFJ8"/>
<keyword evidence="1" id="KW-0812">Transmembrane</keyword>
<accession>A0A1G4XFJ8</accession>
<comment type="caution">
    <text evidence="2">The sequence shown here is derived from an EMBL/GenBank/DDBJ whole genome shotgun (WGS) entry which is preliminary data.</text>
</comment>
<name>A0A1G4XFJ8_9ENTR</name>
<feature type="transmembrane region" description="Helical" evidence="1">
    <location>
        <begin position="21"/>
        <end position="42"/>
    </location>
</feature>
<dbReference type="EMBL" id="FMUI01000002">
    <property type="protein sequence ID" value="SCX39927.1"/>
    <property type="molecule type" value="Genomic_DNA"/>
</dbReference>
<keyword evidence="1" id="KW-0472">Membrane</keyword>
<reference evidence="2 3" key="1">
    <citation type="submission" date="2016-10" db="EMBL/GenBank/DDBJ databases">
        <authorList>
            <person name="Varghese N."/>
            <person name="Submissions S."/>
        </authorList>
    </citation>
    <scope>NUCLEOTIDE SEQUENCE [LARGE SCALE GENOMIC DNA]</scope>
    <source>
        <strain evidence="2 3">CGMCC 1.12102</strain>
    </source>
</reference>
<organism evidence="2 3">
    <name type="scientific">Kosakonia sacchari</name>
    <dbReference type="NCBI Taxonomy" id="1158459"/>
    <lineage>
        <taxon>Bacteria</taxon>
        <taxon>Pseudomonadati</taxon>
        <taxon>Pseudomonadota</taxon>
        <taxon>Gammaproteobacteria</taxon>
        <taxon>Enterobacterales</taxon>
        <taxon>Enterobacteriaceae</taxon>
        <taxon>Kosakonia</taxon>
    </lineage>
</organism>